<dbReference type="GO" id="GO:0005085">
    <property type="term" value="F:guanyl-nucleotide exchange factor activity"/>
    <property type="evidence" value="ECO:0007669"/>
    <property type="project" value="TreeGrafter"/>
</dbReference>
<accession>W7I593</accession>
<dbReference type="AlphaFoldDB" id="W7I593"/>
<dbReference type="Gene3D" id="2.130.10.30">
    <property type="entry name" value="Regulator of chromosome condensation 1/beta-lactamase-inhibitor protein II"/>
    <property type="match status" value="1"/>
</dbReference>
<dbReference type="SUPFAM" id="SSF50985">
    <property type="entry name" value="RCC1/BLIP-II"/>
    <property type="match status" value="1"/>
</dbReference>
<sequence>MDPRPPSRKRRRSSACETGKGPSEHSIGDSRPRAGDQTGSGTGSLRYRLLACGCNVYGQLGHGRGYAQGSTGLFSTVESPTVVMAAGASLRVLYVGVHTVCVERDGCLYLQGLLPTLAPAAINPERCRRVLPLPLPSSVRARDVAKAFGTQWSFVGLILCDGSICTFSLAGWSLARPSRTVVPGKVADIQINNCGELCILSYDQCHVDDSGGSSDQPKHSTSSVITVYPPLPSITDNLYDSSLQSLSPNLAASASIFRLPVDTSTCASACEYFTSIAATATGFVALTNNGRVHTYGDGRYNSLGRALNATHSAGSANNGAGWGLVAALDGIVIQRIAAARGGHIQLALSADRTAYIWGGDGTENVNTSAHPPTASPTTDSSDEDVCMVDIASPGSGEPVDFSHAAVGEDHVVLVEADDGGVWVSGGSDMAQTGFGQEYRCLPTALVADEETRKQKAQWRRWDPIIEAEECVVQVECGFGCTLVVVGEVTEGYARLVPNI</sequence>
<dbReference type="GO" id="GO:0005737">
    <property type="term" value="C:cytoplasm"/>
    <property type="evidence" value="ECO:0007669"/>
    <property type="project" value="TreeGrafter"/>
</dbReference>
<dbReference type="OrthoDB" id="5370059at2759"/>
<dbReference type="HOGENOM" id="CLU_511860_0_0_1"/>
<organism evidence="2 3">
    <name type="scientific">Drechslerella stenobrocha 248</name>
    <dbReference type="NCBI Taxonomy" id="1043628"/>
    <lineage>
        <taxon>Eukaryota</taxon>
        <taxon>Fungi</taxon>
        <taxon>Dikarya</taxon>
        <taxon>Ascomycota</taxon>
        <taxon>Pezizomycotina</taxon>
        <taxon>Orbiliomycetes</taxon>
        <taxon>Orbiliales</taxon>
        <taxon>Orbiliaceae</taxon>
        <taxon>Drechslerella</taxon>
    </lineage>
</organism>
<name>W7I593_9PEZI</name>
<feature type="region of interest" description="Disordered" evidence="1">
    <location>
        <begin position="1"/>
        <end position="40"/>
    </location>
</feature>
<evidence type="ECO:0000256" key="1">
    <source>
        <dbReference type="SAM" id="MobiDB-lite"/>
    </source>
</evidence>
<feature type="compositionally biased region" description="Basic and acidic residues" evidence="1">
    <location>
        <begin position="22"/>
        <end position="34"/>
    </location>
</feature>
<evidence type="ECO:0000313" key="2">
    <source>
        <dbReference type="EMBL" id="EWC47607.1"/>
    </source>
</evidence>
<gene>
    <name evidence="2" type="ORF">DRE_03227</name>
</gene>
<dbReference type="EMBL" id="KI966409">
    <property type="protein sequence ID" value="EWC47607.1"/>
    <property type="molecule type" value="Genomic_DNA"/>
</dbReference>
<feature type="compositionally biased region" description="Basic residues" evidence="1">
    <location>
        <begin position="1"/>
        <end position="13"/>
    </location>
</feature>
<reference evidence="2 3" key="1">
    <citation type="submission" date="2013-05" db="EMBL/GenBank/DDBJ databases">
        <title>Drechslerella stenobrocha genome reveals carnivorous origination and mechanical trapping mechanism of predatory fungi.</title>
        <authorList>
            <person name="Liu X."/>
            <person name="Zhang W."/>
            <person name="Liu K."/>
        </authorList>
    </citation>
    <scope>NUCLEOTIDE SEQUENCE [LARGE SCALE GENOMIC DNA]</scope>
    <source>
        <strain evidence="2 3">248</strain>
    </source>
</reference>
<proteinExistence type="predicted"/>
<dbReference type="PANTHER" id="PTHR45982">
    <property type="entry name" value="REGULATOR OF CHROMOSOME CONDENSATION"/>
    <property type="match status" value="1"/>
</dbReference>
<dbReference type="InterPro" id="IPR051553">
    <property type="entry name" value="Ran_GTPase-activating"/>
</dbReference>
<keyword evidence="3" id="KW-1185">Reference proteome</keyword>
<dbReference type="Proteomes" id="UP000024837">
    <property type="component" value="Unassembled WGS sequence"/>
</dbReference>
<evidence type="ECO:0000313" key="3">
    <source>
        <dbReference type="Proteomes" id="UP000024837"/>
    </source>
</evidence>
<dbReference type="InterPro" id="IPR009091">
    <property type="entry name" value="RCC1/BLIP-II"/>
</dbReference>
<dbReference type="PANTHER" id="PTHR45982:SF1">
    <property type="entry name" value="REGULATOR OF CHROMOSOME CONDENSATION"/>
    <property type="match status" value="1"/>
</dbReference>
<protein>
    <submittedName>
        <fullName evidence="2">Uncharacterized protein</fullName>
    </submittedName>
</protein>